<dbReference type="STRING" id="755172.HMPREF1863_01492"/>
<name>A0A134AB98_9FIRM</name>
<dbReference type="Proteomes" id="UP000070442">
    <property type="component" value="Unassembled WGS sequence"/>
</dbReference>
<organism evidence="2 3">
    <name type="scientific">Aedoeadaptatus coxii</name>
    <dbReference type="NCBI Taxonomy" id="755172"/>
    <lineage>
        <taxon>Bacteria</taxon>
        <taxon>Bacillati</taxon>
        <taxon>Bacillota</taxon>
        <taxon>Tissierellia</taxon>
        <taxon>Tissierellales</taxon>
        <taxon>Peptoniphilaceae</taxon>
        <taxon>Aedoeadaptatus</taxon>
    </lineage>
</organism>
<evidence type="ECO:0000313" key="3">
    <source>
        <dbReference type="Proteomes" id="UP000070442"/>
    </source>
</evidence>
<gene>
    <name evidence="2" type="ORF">HMPREF1863_01492</name>
</gene>
<comment type="caution">
    <text evidence="2">The sequence shown here is derived from an EMBL/GenBank/DDBJ whole genome shotgun (WGS) entry which is preliminary data.</text>
</comment>
<feature type="region of interest" description="Disordered" evidence="1">
    <location>
        <begin position="1"/>
        <end position="22"/>
    </location>
</feature>
<protein>
    <submittedName>
        <fullName evidence="2">Uncharacterized protein</fullName>
    </submittedName>
</protein>
<reference evidence="3" key="1">
    <citation type="submission" date="2016-01" db="EMBL/GenBank/DDBJ databases">
        <authorList>
            <person name="Mitreva M."/>
            <person name="Pepin K.H."/>
            <person name="Mihindukulasuriya K.A."/>
            <person name="Fulton R."/>
            <person name="Fronick C."/>
            <person name="O'Laughlin M."/>
            <person name="Miner T."/>
            <person name="Herter B."/>
            <person name="Rosa B.A."/>
            <person name="Cordes M."/>
            <person name="Tomlinson C."/>
            <person name="Wollam A."/>
            <person name="Palsikar V.B."/>
            <person name="Mardis E.R."/>
            <person name="Wilson R.K."/>
        </authorList>
    </citation>
    <scope>NUCLEOTIDE SEQUENCE [LARGE SCALE GENOMIC DNA]</scope>
    <source>
        <strain evidence="3">DNF00729</strain>
    </source>
</reference>
<keyword evidence="3" id="KW-1185">Reference proteome</keyword>
<dbReference type="AlphaFoldDB" id="A0A134AB98"/>
<dbReference type="EMBL" id="LSDG01000045">
    <property type="protein sequence ID" value="KXB64986.1"/>
    <property type="molecule type" value="Genomic_DNA"/>
</dbReference>
<dbReference type="PATRIC" id="fig|755172.3.peg.1454"/>
<evidence type="ECO:0000256" key="1">
    <source>
        <dbReference type="SAM" id="MobiDB-lite"/>
    </source>
</evidence>
<evidence type="ECO:0000313" key="2">
    <source>
        <dbReference type="EMBL" id="KXB64986.1"/>
    </source>
</evidence>
<sequence length="50" mass="5667">MDSDGQSVFKSGGKFYAEDDEDDIPRPINPFALQRGRIMKLLFQAYSALK</sequence>
<proteinExistence type="predicted"/>
<accession>A0A134AB98</accession>